<keyword evidence="3" id="KW-0813">Transport</keyword>
<organism evidence="9 10">
    <name type="scientific">Myxococcus landrumensis</name>
    <dbReference type="NCBI Taxonomy" id="2813577"/>
    <lineage>
        <taxon>Bacteria</taxon>
        <taxon>Pseudomonadati</taxon>
        <taxon>Myxococcota</taxon>
        <taxon>Myxococcia</taxon>
        <taxon>Myxococcales</taxon>
        <taxon>Cystobacterineae</taxon>
        <taxon>Myxococcaceae</taxon>
        <taxon>Myxococcus</taxon>
    </lineage>
</organism>
<evidence type="ECO:0000256" key="4">
    <source>
        <dbReference type="ARBA" id="ARBA00022475"/>
    </source>
</evidence>
<feature type="transmembrane region" description="Helical" evidence="8">
    <location>
        <begin position="19"/>
        <end position="37"/>
    </location>
</feature>
<evidence type="ECO:0000256" key="3">
    <source>
        <dbReference type="ARBA" id="ARBA00022448"/>
    </source>
</evidence>
<feature type="transmembrane region" description="Helical" evidence="8">
    <location>
        <begin position="205"/>
        <end position="227"/>
    </location>
</feature>
<feature type="transmembrane region" description="Helical" evidence="8">
    <location>
        <begin position="264"/>
        <end position="289"/>
    </location>
</feature>
<dbReference type="Proteomes" id="UP000663090">
    <property type="component" value="Chromosome"/>
</dbReference>
<dbReference type="Pfam" id="PF01594">
    <property type="entry name" value="AI-2E_transport"/>
    <property type="match status" value="1"/>
</dbReference>
<reference evidence="9 10" key="1">
    <citation type="submission" date="2021-02" db="EMBL/GenBank/DDBJ databases">
        <title>De Novo genome assembly of isolated myxobacteria.</title>
        <authorList>
            <person name="Stevens D.C."/>
        </authorList>
    </citation>
    <scope>NUCLEOTIDE SEQUENCE [LARGE SCALE GENOMIC DNA]</scope>
    <source>
        <strain evidence="9 10">SCHIC003</strain>
    </source>
</reference>
<keyword evidence="5 8" id="KW-0812">Transmembrane</keyword>
<dbReference type="PANTHER" id="PTHR21716">
    <property type="entry name" value="TRANSMEMBRANE PROTEIN"/>
    <property type="match status" value="1"/>
</dbReference>
<feature type="transmembrane region" description="Helical" evidence="8">
    <location>
        <begin position="151"/>
        <end position="184"/>
    </location>
</feature>
<feature type="transmembrane region" description="Helical" evidence="8">
    <location>
        <begin position="239"/>
        <end position="257"/>
    </location>
</feature>
<keyword evidence="10" id="KW-1185">Reference proteome</keyword>
<feature type="transmembrane region" description="Helical" evidence="8">
    <location>
        <begin position="309"/>
        <end position="342"/>
    </location>
</feature>
<keyword evidence="7 8" id="KW-0472">Membrane</keyword>
<dbReference type="EMBL" id="CP071091">
    <property type="protein sequence ID" value="QSQ11654.1"/>
    <property type="molecule type" value="Genomic_DNA"/>
</dbReference>
<keyword evidence="4" id="KW-1003">Cell membrane</keyword>
<evidence type="ECO:0000256" key="1">
    <source>
        <dbReference type="ARBA" id="ARBA00004651"/>
    </source>
</evidence>
<protein>
    <submittedName>
        <fullName evidence="9">AI-2E family transporter</fullName>
    </submittedName>
</protein>
<keyword evidence="6 8" id="KW-1133">Transmembrane helix</keyword>
<evidence type="ECO:0000256" key="8">
    <source>
        <dbReference type="SAM" id="Phobius"/>
    </source>
</evidence>
<feature type="transmembrane region" description="Helical" evidence="8">
    <location>
        <begin position="75"/>
        <end position="97"/>
    </location>
</feature>
<comment type="subcellular location">
    <subcellularLocation>
        <location evidence="1">Cell membrane</location>
        <topology evidence="1">Multi-pass membrane protein</topology>
    </subcellularLocation>
</comment>
<evidence type="ECO:0000256" key="6">
    <source>
        <dbReference type="ARBA" id="ARBA00022989"/>
    </source>
</evidence>
<dbReference type="PANTHER" id="PTHR21716:SF53">
    <property type="entry name" value="PERMEASE PERM-RELATED"/>
    <property type="match status" value="1"/>
</dbReference>
<accession>A0ABX7MYZ6</accession>
<sequence length="364" mass="38732">MVEDERGAGQHSQVTPKTVFTVCFAVLAVLALVVLVVRTRVALTLTGLAALLALALEHGVALLESKKVPRALAIALMLTGALTALAALALLVIPAAVAQVDALMVQWPQLWREVRESRLSRVFVQRIHNLGWKPGLDIATPELAGGTVPTLVMHAIGSVVGLFGGALSVFFLVVFMLVFGGGLLRRLLELPRPEHRQRYVRVLRNVYEATGGYLIGLTLICTFNALLTSTVLAVLGVPYFLPLGILSGFSSMVPYAGPVVAGGFITLLTWATGGMWLALGVLAYFALYGQLEGNVLAPLVFRRTVHVNPLVVLLAVLFCAELAGIVGAVVAVPVAASAQIIIREVLLFRQERLVARPPSSTSVS</sequence>
<comment type="similarity">
    <text evidence="2">Belongs to the autoinducer-2 exporter (AI-2E) (TC 2.A.86) family.</text>
</comment>
<proteinExistence type="inferred from homology"/>
<evidence type="ECO:0000256" key="2">
    <source>
        <dbReference type="ARBA" id="ARBA00009773"/>
    </source>
</evidence>
<dbReference type="RefSeq" id="WP_206713399.1">
    <property type="nucleotide sequence ID" value="NZ_CP071091.1"/>
</dbReference>
<dbReference type="InterPro" id="IPR002549">
    <property type="entry name" value="AI-2E-like"/>
</dbReference>
<evidence type="ECO:0000256" key="5">
    <source>
        <dbReference type="ARBA" id="ARBA00022692"/>
    </source>
</evidence>
<name>A0ABX7MYZ6_9BACT</name>
<evidence type="ECO:0000313" key="9">
    <source>
        <dbReference type="EMBL" id="QSQ11654.1"/>
    </source>
</evidence>
<gene>
    <name evidence="9" type="ORF">JY572_25045</name>
</gene>
<evidence type="ECO:0000313" key="10">
    <source>
        <dbReference type="Proteomes" id="UP000663090"/>
    </source>
</evidence>
<evidence type="ECO:0000256" key="7">
    <source>
        <dbReference type="ARBA" id="ARBA00023136"/>
    </source>
</evidence>
<feature type="transmembrane region" description="Helical" evidence="8">
    <location>
        <begin position="43"/>
        <end position="63"/>
    </location>
</feature>